<dbReference type="AlphaFoldDB" id="A0ABD3G4Y4"/>
<dbReference type="Pfam" id="PF06140">
    <property type="entry name" value="Ifi-6-16"/>
    <property type="match status" value="1"/>
</dbReference>
<feature type="transmembrane region" description="Helical" evidence="6">
    <location>
        <begin position="71"/>
        <end position="96"/>
    </location>
</feature>
<organism evidence="7 8">
    <name type="scientific">Phytophthora oleae</name>
    <dbReference type="NCBI Taxonomy" id="2107226"/>
    <lineage>
        <taxon>Eukaryota</taxon>
        <taxon>Sar</taxon>
        <taxon>Stramenopiles</taxon>
        <taxon>Oomycota</taxon>
        <taxon>Peronosporomycetes</taxon>
        <taxon>Peronosporales</taxon>
        <taxon>Peronosporaceae</taxon>
        <taxon>Phytophthora</taxon>
    </lineage>
</organism>
<proteinExistence type="inferred from homology"/>
<dbReference type="EMBL" id="JBIMZQ010000001">
    <property type="protein sequence ID" value="KAL3674193.1"/>
    <property type="molecule type" value="Genomic_DNA"/>
</dbReference>
<evidence type="ECO:0000256" key="3">
    <source>
        <dbReference type="ARBA" id="ARBA00022692"/>
    </source>
</evidence>
<keyword evidence="3 6" id="KW-0812">Transmembrane</keyword>
<keyword evidence="8" id="KW-1185">Reference proteome</keyword>
<evidence type="ECO:0000313" key="7">
    <source>
        <dbReference type="EMBL" id="KAL3674193.1"/>
    </source>
</evidence>
<evidence type="ECO:0000256" key="1">
    <source>
        <dbReference type="ARBA" id="ARBA00004141"/>
    </source>
</evidence>
<name>A0ABD3G4Y4_9STRA</name>
<sequence>MSANAIANGGGVVAGGLVATAQSIGAAGLVATTGPAIVVTGAAVGVGFALWASTASAASAAAASSTWASPAVLVGVGVIAGAAVGGGVVWIVCWLVEKAIRYLTFDDKEKAHKAFDELPATSNKVLIDPEKKIDSSDIIIYSKKKKWILLELCAEAGDCVGEIQQHIFDDEGKARKAFDESPASNKGLVDFGGQVLLHFPAMLSSE</sequence>
<protein>
    <submittedName>
        <fullName evidence="7">Uncharacterized protein</fullName>
    </submittedName>
</protein>
<evidence type="ECO:0000256" key="6">
    <source>
        <dbReference type="SAM" id="Phobius"/>
    </source>
</evidence>
<accession>A0ABD3G4Y4</accession>
<keyword evidence="4 6" id="KW-1133">Transmembrane helix</keyword>
<keyword evidence="5 6" id="KW-0472">Membrane</keyword>
<dbReference type="Proteomes" id="UP001632037">
    <property type="component" value="Unassembled WGS sequence"/>
</dbReference>
<evidence type="ECO:0000256" key="2">
    <source>
        <dbReference type="ARBA" id="ARBA00007262"/>
    </source>
</evidence>
<reference evidence="7 8" key="1">
    <citation type="submission" date="2024-09" db="EMBL/GenBank/DDBJ databases">
        <title>Genome sequencing and assembly of Phytophthora oleae, isolate VK10A, causative agent of rot of olive drupes.</title>
        <authorList>
            <person name="Conti Taguali S."/>
            <person name="Riolo M."/>
            <person name="La Spada F."/>
            <person name="Cacciola S.O."/>
            <person name="Dionisio G."/>
        </authorList>
    </citation>
    <scope>NUCLEOTIDE SEQUENCE [LARGE SCALE GENOMIC DNA]</scope>
    <source>
        <strain evidence="7 8">VK10A</strain>
    </source>
</reference>
<comment type="subcellular location">
    <subcellularLocation>
        <location evidence="1">Membrane</location>
        <topology evidence="1">Multi-pass membrane protein</topology>
    </subcellularLocation>
</comment>
<gene>
    <name evidence="7" type="ORF">V7S43_000153</name>
</gene>
<evidence type="ECO:0000256" key="5">
    <source>
        <dbReference type="ARBA" id="ARBA00023136"/>
    </source>
</evidence>
<dbReference type="InterPro" id="IPR009311">
    <property type="entry name" value="IFI6/IFI27-like"/>
</dbReference>
<comment type="caution">
    <text evidence="7">The sequence shown here is derived from an EMBL/GenBank/DDBJ whole genome shotgun (WGS) entry which is preliminary data.</text>
</comment>
<comment type="similarity">
    <text evidence="2">Belongs to the IFI6/IFI27 family.</text>
</comment>
<evidence type="ECO:0000313" key="8">
    <source>
        <dbReference type="Proteomes" id="UP001632037"/>
    </source>
</evidence>
<feature type="transmembrane region" description="Helical" evidence="6">
    <location>
        <begin position="29"/>
        <end position="51"/>
    </location>
</feature>
<dbReference type="GO" id="GO:0016020">
    <property type="term" value="C:membrane"/>
    <property type="evidence" value="ECO:0007669"/>
    <property type="project" value="UniProtKB-SubCell"/>
</dbReference>
<dbReference type="InterPro" id="IPR038213">
    <property type="entry name" value="IFI6/IFI27-like_sf"/>
</dbReference>
<evidence type="ECO:0000256" key="4">
    <source>
        <dbReference type="ARBA" id="ARBA00022989"/>
    </source>
</evidence>
<dbReference type="Gene3D" id="6.10.110.10">
    <property type="match status" value="1"/>
</dbReference>